<proteinExistence type="inferred from homology"/>
<feature type="transmembrane region" description="Helical" evidence="6">
    <location>
        <begin position="240"/>
        <end position="258"/>
    </location>
</feature>
<evidence type="ECO:0000256" key="4">
    <source>
        <dbReference type="ARBA" id="ARBA00022989"/>
    </source>
</evidence>
<feature type="domain" description="EamA" evidence="7">
    <location>
        <begin position="147"/>
        <end position="255"/>
    </location>
</feature>
<feature type="transmembrane region" description="Helical" evidence="6">
    <location>
        <begin position="209"/>
        <end position="228"/>
    </location>
</feature>
<evidence type="ECO:0000256" key="5">
    <source>
        <dbReference type="ARBA" id="ARBA00023136"/>
    </source>
</evidence>
<dbReference type="Pfam" id="PF00892">
    <property type="entry name" value="EamA"/>
    <property type="match status" value="2"/>
</dbReference>
<dbReference type="Proteomes" id="UP000483379">
    <property type="component" value="Unassembled WGS sequence"/>
</dbReference>
<organism evidence="8 9">
    <name type="scientific">Thiorhodococcus minor</name>
    <dbReference type="NCBI Taxonomy" id="57489"/>
    <lineage>
        <taxon>Bacteria</taxon>
        <taxon>Pseudomonadati</taxon>
        <taxon>Pseudomonadota</taxon>
        <taxon>Gammaproteobacteria</taxon>
        <taxon>Chromatiales</taxon>
        <taxon>Chromatiaceae</taxon>
        <taxon>Thiorhodococcus</taxon>
    </lineage>
</organism>
<protein>
    <submittedName>
        <fullName evidence="8">DMT family transporter</fullName>
    </submittedName>
</protein>
<feature type="transmembrane region" description="Helical" evidence="6">
    <location>
        <begin position="90"/>
        <end position="109"/>
    </location>
</feature>
<dbReference type="PANTHER" id="PTHR32322:SF2">
    <property type="entry name" value="EAMA DOMAIN-CONTAINING PROTEIN"/>
    <property type="match status" value="1"/>
</dbReference>
<comment type="similarity">
    <text evidence="2">Belongs to the EamA transporter family.</text>
</comment>
<dbReference type="GO" id="GO:0016020">
    <property type="term" value="C:membrane"/>
    <property type="evidence" value="ECO:0007669"/>
    <property type="project" value="UniProtKB-SubCell"/>
</dbReference>
<evidence type="ECO:0000259" key="7">
    <source>
        <dbReference type="Pfam" id="PF00892"/>
    </source>
</evidence>
<evidence type="ECO:0000313" key="8">
    <source>
        <dbReference type="EMBL" id="NEV61642.1"/>
    </source>
</evidence>
<feature type="transmembrane region" description="Helical" evidence="6">
    <location>
        <begin position="63"/>
        <end position="84"/>
    </location>
</feature>
<comment type="subcellular location">
    <subcellularLocation>
        <location evidence="1">Membrane</location>
        <topology evidence="1">Multi-pass membrane protein</topology>
    </subcellularLocation>
</comment>
<sequence>MSAPAAFIGVVLIWATTPLAIKWSSESAGFLFGVTSRMVLGVFICLALVALMSRRVRWHRKALHTYLAAGLGIWGAMSCVYWASQFIPSGLISVLFGLTPIVTALLAALWLGERALTPGRLLGIALGIGGLALIFGQSLALGGSALLGVGGVCASVLIHAASAVWVKRIRARLHPLETTTGALLIAVPLFLLSWALLDAEIPSGITPRSAWSILYLACFGSALGFILYYDVLHRVEASRVALITLITPVLALFLGQIAND</sequence>
<dbReference type="RefSeq" id="WP_164452071.1">
    <property type="nucleotide sequence ID" value="NZ_JAAIJQ010000015.1"/>
</dbReference>
<dbReference type="AlphaFoldDB" id="A0A6M0JVS9"/>
<dbReference type="EMBL" id="JAAIJQ010000015">
    <property type="protein sequence ID" value="NEV61642.1"/>
    <property type="molecule type" value="Genomic_DNA"/>
</dbReference>
<dbReference type="InterPro" id="IPR000620">
    <property type="entry name" value="EamA_dom"/>
</dbReference>
<dbReference type="InterPro" id="IPR037185">
    <property type="entry name" value="EmrE-like"/>
</dbReference>
<reference evidence="8 9" key="1">
    <citation type="submission" date="2020-02" db="EMBL/GenBank/DDBJ databases">
        <title>Genome sequences of Thiorhodococcus mannitoliphagus and Thiorhodococcus minor, purple sulfur photosynthetic bacteria in the gammaproteobacterial family, Chromatiaceae.</title>
        <authorList>
            <person name="Aviles F.A."/>
            <person name="Meyer T.E."/>
            <person name="Kyndt J.A."/>
        </authorList>
    </citation>
    <scope>NUCLEOTIDE SEQUENCE [LARGE SCALE GENOMIC DNA]</scope>
    <source>
        <strain evidence="8 9">DSM 11518</strain>
    </source>
</reference>
<keyword evidence="9" id="KW-1185">Reference proteome</keyword>
<feature type="domain" description="EamA" evidence="7">
    <location>
        <begin position="6"/>
        <end position="135"/>
    </location>
</feature>
<keyword evidence="4 6" id="KW-1133">Transmembrane helix</keyword>
<feature type="transmembrane region" description="Helical" evidence="6">
    <location>
        <begin position="178"/>
        <end position="197"/>
    </location>
</feature>
<evidence type="ECO:0000256" key="2">
    <source>
        <dbReference type="ARBA" id="ARBA00007362"/>
    </source>
</evidence>
<keyword evidence="5 6" id="KW-0472">Membrane</keyword>
<evidence type="ECO:0000256" key="3">
    <source>
        <dbReference type="ARBA" id="ARBA00022692"/>
    </source>
</evidence>
<comment type="caution">
    <text evidence="8">The sequence shown here is derived from an EMBL/GenBank/DDBJ whole genome shotgun (WGS) entry which is preliminary data.</text>
</comment>
<evidence type="ECO:0000256" key="6">
    <source>
        <dbReference type="SAM" id="Phobius"/>
    </source>
</evidence>
<dbReference type="InterPro" id="IPR050638">
    <property type="entry name" value="AA-Vitamin_Transporters"/>
</dbReference>
<evidence type="ECO:0000313" key="9">
    <source>
        <dbReference type="Proteomes" id="UP000483379"/>
    </source>
</evidence>
<gene>
    <name evidence="8" type="ORF">G3446_07020</name>
</gene>
<accession>A0A6M0JVS9</accession>
<dbReference type="PANTHER" id="PTHR32322">
    <property type="entry name" value="INNER MEMBRANE TRANSPORTER"/>
    <property type="match status" value="1"/>
</dbReference>
<evidence type="ECO:0000256" key="1">
    <source>
        <dbReference type="ARBA" id="ARBA00004141"/>
    </source>
</evidence>
<name>A0A6M0JVS9_9GAMM</name>
<feature type="transmembrane region" description="Helical" evidence="6">
    <location>
        <begin position="121"/>
        <end position="140"/>
    </location>
</feature>
<dbReference type="SUPFAM" id="SSF103481">
    <property type="entry name" value="Multidrug resistance efflux transporter EmrE"/>
    <property type="match status" value="2"/>
</dbReference>
<feature type="transmembrane region" description="Helical" evidence="6">
    <location>
        <begin position="30"/>
        <end position="51"/>
    </location>
</feature>
<feature type="transmembrane region" description="Helical" evidence="6">
    <location>
        <begin position="146"/>
        <end position="166"/>
    </location>
</feature>
<keyword evidence="3 6" id="KW-0812">Transmembrane</keyword>